<feature type="transmembrane region" description="Helical" evidence="3">
    <location>
        <begin position="39"/>
        <end position="64"/>
    </location>
</feature>
<feature type="transmembrane region" description="Helical" evidence="3">
    <location>
        <begin position="248"/>
        <end position="271"/>
    </location>
</feature>
<dbReference type="PANTHER" id="PTHR11360">
    <property type="entry name" value="MONOCARBOXYLATE TRANSPORTER"/>
    <property type="match status" value="1"/>
</dbReference>
<dbReference type="EMBL" id="ML976661">
    <property type="protein sequence ID" value="KAF1978086.1"/>
    <property type="molecule type" value="Genomic_DNA"/>
</dbReference>
<evidence type="ECO:0000313" key="6">
    <source>
        <dbReference type="Proteomes" id="UP000800036"/>
    </source>
</evidence>
<feature type="transmembrane region" description="Helical" evidence="3">
    <location>
        <begin position="148"/>
        <end position="167"/>
    </location>
</feature>
<dbReference type="SUPFAM" id="SSF103473">
    <property type="entry name" value="MFS general substrate transporter"/>
    <property type="match status" value="1"/>
</dbReference>
<evidence type="ECO:0000256" key="1">
    <source>
        <dbReference type="ARBA" id="ARBA00004141"/>
    </source>
</evidence>
<keyword evidence="6" id="KW-1185">Reference proteome</keyword>
<feature type="transmembrane region" description="Helical" evidence="3">
    <location>
        <begin position="341"/>
        <end position="362"/>
    </location>
</feature>
<proteinExistence type="inferred from homology"/>
<organism evidence="5 6">
    <name type="scientific">Bimuria novae-zelandiae CBS 107.79</name>
    <dbReference type="NCBI Taxonomy" id="1447943"/>
    <lineage>
        <taxon>Eukaryota</taxon>
        <taxon>Fungi</taxon>
        <taxon>Dikarya</taxon>
        <taxon>Ascomycota</taxon>
        <taxon>Pezizomycotina</taxon>
        <taxon>Dothideomycetes</taxon>
        <taxon>Pleosporomycetidae</taxon>
        <taxon>Pleosporales</taxon>
        <taxon>Massarineae</taxon>
        <taxon>Didymosphaeriaceae</taxon>
        <taxon>Bimuria</taxon>
    </lineage>
</organism>
<feature type="transmembrane region" description="Helical" evidence="3">
    <location>
        <begin position="316"/>
        <end position="335"/>
    </location>
</feature>
<feature type="transmembrane region" description="Helical" evidence="3">
    <location>
        <begin position="206"/>
        <end position="227"/>
    </location>
</feature>
<evidence type="ECO:0000256" key="3">
    <source>
        <dbReference type="SAM" id="Phobius"/>
    </source>
</evidence>
<feature type="domain" description="Major facilitator superfamily (MFS) profile" evidence="4">
    <location>
        <begin position="250"/>
        <end position="449"/>
    </location>
</feature>
<reference evidence="5" key="1">
    <citation type="journal article" date="2020" name="Stud. Mycol.">
        <title>101 Dothideomycetes genomes: a test case for predicting lifestyles and emergence of pathogens.</title>
        <authorList>
            <person name="Haridas S."/>
            <person name="Albert R."/>
            <person name="Binder M."/>
            <person name="Bloem J."/>
            <person name="Labutti K."/>
            <person name="Salamov A."/>
            <person name="Andreopoulos B."/>
            <person name="Baker S."/>
            <person name="Barry K."/>
            <person name="Bills G."/>
            <person name="Bluhm B."/>
            <person name="Cannon C."/>
            <person name="Castanera R."/>
            <person name="Culley D."/>
            <person name="Daum C."/>
            <person name="Ezra D."/>
            <person name="Gonzalez J."/>
            <person name="Henrissat B."/>
            <person name="Kuo A."/>
            <person name="Liang C."/>
            <person name="Lipzen A."/>
            <person name="Lutzoni F."/>
            <person name="Magnuson J."/>
            <person name="Mondo S."/>
            <person name="Nolan M."/>
            <person name="Ohm R."/>
            <person name="Pangilinan J."/>
            <person name="Park H.-J."/>
            <person name="Ramirez L."/>
            <person name="Alfaro M."/>
            <person name="Sun H."/>
            <person name="Tritt A."/>
            <person name="Yoshinaga Y."/>
            <person name="Zwiers L.-H."/>
            <person name="Turgeon B."/>
            <person name="Goodwin S."/>
            <person name="Spatafora J."/>
            <person name="Crous P."/>
            <person name="Grigoriev I."/>
        </authorList>
    </citation>
    <scope>NUCLEOTIDE SEQUENCE</scope>
    <source>
        <strain evidence="5">CBS 107.79</strain>
    </source>
</reference>
<dbReference type="GO" id="GO:0022857">
    <property type="term" value="F:transmembrane transporter activity"/>
    <property type="evidence" value="ECO:0007669"/>
    <property type="project" value="InterPro"/>
</dbReference>
<feature type="transmembrane region" description="Helical" evidence="3">
    <location>
        <begin position="383"/>
        <end position="402"/>
    </location>
</feature>
<dbReference type="InterPro" id="IPR036259">
    <property type="entry name" value="MFS_trans_sf"/>
</dbReference>
<keyword evidence="3" id="KW-0472">Membrane</keyword>
<dbReference type="AlphaFoldDB" id="A0A6A5VT93"/>
<sequence length="449" mass="48576">MKFPKNERSSPTETYEAPAYLTRALNEKPKVTRAEQWKVWFACALQAFWVMGINQSFGIFQAYYGSDKAVKEGVIQPEDQMERAGIAAIQSLGNGGIVAVFAIFFYPYLPCIGRHIRTLCFASTVLAASGFAAAAACNNIWLLVVTQGLLVGIGNGFFLNVLTAILPEYFGRRSGAAQGAAAAFGCVGAVILSLVLHRMLDSVGSRWTLGTLSIASMCILGSSSYLAQPPRKCHRRSAKLVGWKTFKNPTFTLLFLANFIHPMTVAIPTTFGPEFSKALGYSGNMASIILAVSSAVGIPSRFLLGWAADFVGHNNMLFLAIFIFALSTLIMWLPSALADSGAVWMVYKVVYGCVFGTFTALINSVQKGHFGDELYYPYNGAMTSIRGIGYVVGVPVAGLLVSRAKGSELHGSDFVTPIAYTGIFLMVSVLCLAGVRYLDAKKNGWKWVK</sequence>
<protein>
    <submittedName>
        <fullName evidence="5">MFS general substrate transporter</fullName>
    </submittedName>
</protein>
<keyword evidence="3" id="KW-0812">Transmembrane</keyword>
<dbReference type="Pfam" id="PF07690">
    <property type="entry name" value="MFS_1"/>
    <property type="match status" value="1"/>
</dbReference>
<feature type="transmembrane region" description="Helical" evidence="3">
    <location>
        <begin position="414"/>
        <end position="438"/>
    </location>
</feature>
<feature type="transmembrane region" description="Helical" evidence="3">
    <location>
        <begin position="84"/>
        <end position="106"/>
    </location>
</feature>
<accession>A0A6A5VT93</accession>
<dbReference type="InterPro" id="IPR050327">
    <property type="entry name" value="Proton-linked_MCT"/>
</dbReference>
<dbReference type="InterPro" id="IPR011701">
    <property type="entry name" value="MFS"/>
</dbReference>
<evidence type="ECO:0000256" key="2">
    <source>
        <dbReference type="ARBA" id="ARBA00006727"/>
    </source>
</evidence>
<feature type="transmembrane region" description="Helical" evidence="3">
    <location>
        <begin position="118"/>
        <end position="142"/>
    </location>
</feature>
<feature type="transmembrane region" description="Helical" evidence="3">
    <location>
        <begin position="179"/>
        <end position="200"/>
    </location>
</feature>
<name>A0A6A5VT93_9PLEO</name>
<dbReference type="Proteomes" id="UP000800036">
    <property type="component" value="Unassembled WGS sequence"/>
</dbReference>
<dbReference type="OrthoDB" id="6499973at2759"/>
<feature type="transmembrane region" description="Helical" evidence="3">
    <location>
        <begin position="283"/>
        <end position="304"/>
    </location>
</feature>
<dbReference type="GO" id="GO:0016020">
    <property type="term" value="C:membrane"/>
    <property type="evidence" value="ECO:0007669"/>
    <property type="project" value="UniProtKB-SubCell"/>
</dbReference>
<dbReference type="InterPro" id="IPR020846">
    <property type="entry name" value="MFS_dom"/>
</dbReference>
<dbReference type="PANTHER" id="PTHR11360:SF302">
    <property type="entry name" value="MAJOR FACILITATOR SUPERFAMILY (MFS) PROFILE DOMAIN-CONTAINING PROTEIN"/>
    <property type="match status" value="1"/>
</dbReference>
<dbReference type="PROSITE" id="PS50850">
    <property type="entry name" value="MFS"/>
    <property type="match status" value="1"/>
</dbReference>
<dbReference type="Gene3D" id="1.20.1250.20">
    <property type="entry name" value="MFS general substrate transporter like domains"/>
    <property type="match status" value="2"/>
</dbReference>
<gene>
    <name evidence="5" type="ORF">BU23DRAFT_654462</name>
</gene>
<keyword evidence="3" id="KW-1133">Transmembrane helix</keyword>
<evidence type="ECO:0000259" key="4">
    <source>
        <dbReference type="PROSITE" id="PS50850"/>
    </source>
</evidence>
<comment type="similarity">
    <text evidence="2">Belongs to the major facilitator superfamily. Monocarboxylate porter (TC 2.A.1.13) family.</text>
</comment>
<evidence type="ECO:0000313" key="5">
    <source>
        <dbReference type="EMBL" id="KAF1978086.1"/>
    </source>
</evidence>
<comment type="subcellular location">
    <subcellularLocation>
        <location evidence="1">Membrane</location>
        <topology evidence="1">Multi-pass membrane protein</topology>
    </subcellularLocation>
</comment>